<dbReference type="SUPFAM" id="SSF46689">
    <property type="entry name" value="Homeodomain-like"/>
    <property type="match status" value="1"/>
</dbReference>
<gene>
    <name evidence="12" type="ORF">HG535_0B01800</name>
</gene>
<dbReference type="Proteomes" id="UP000509704">
    <property type="component" value="Chromosome 2"/>
</dbReference>
<dbReference type="PANTHER" id="PTHR45885">
    <property type="entry name" value="CELL DIVISION CYCLE 5-LIKE PROTEIN"/>
    <property type="match status" value="1"/>
</dbReference>
<keyword evidence="5" id="KW-0238">DNA-binding</keyword>
<feature type="domain" description="Myb-like" evidence="10">
    <location>
        <begin position="57"/>
        <end position="106"/>
    </location>
</feature>
<keyword evidence="7" id="KW-0539">Nucleus</keyword>
<reference evidence="12 13" key="1">
    <citation type="submission" date="2020-07" db="EMBL/GenBank/DDBJ databases">
        <title>The yeast mating-type switching endonuclease HO is a domesticated member of an unorthodox homing genetic element family.</title>
        <authorList>
            <person name="Coughlan A.Y."/>
            <person name="Lombardi L."/>
            <person name="Braun-Galleani S."/>
            <person name="Martos A.R."/>
            <person name="Galeote V."/>
            <person name="Bigey F."/>
            <person name="Dequin S."/>
            <person name="Byrne K.P."/>
            <person name="Wolfe K.H."/>
        </authorList>
    </citation>
    <scope>NUCLEOTIDE SEQUENCE [LARGE SCALE GENOMIC DNA]</scope>
    <source>
        <strain evidence="12 13">NRRL Y-6702</strain>
    </source>
</reference>
<feature type="domain" description="HTH myb-type" evidence="11">
    <location>
        <begin position="64"/>
        <end position="110"/>
    </location>
</feature>
<keyword evidence="6" id="KW-0508">mRNA splicing</keyword>
<dbReference type="InterPro" id="IPR017930">
    <property type="entry name" value="Myb_dom"/>
</dbReference>
<feature type="compositionally biased region" description="Basic and acidic residues" evidence="9">
    <location>
        <begin position="249"/>
        <end position="259"/>
    </location>
</feature>
<feature type="compositionally biased region" description="Basic and acidic residues" evidence="9">
    <location>
        <begin position="390"/>
        <end position="408"/>
    </location>
</feature>
<evidence type="ECO:0000256" key="9">
    <source>
        <dbReference type="SAM" id="MobiDB-lite"/>
    </source>
</evidence>
<comment type="similarity">
    <text evidence="1">Belongs to the CEF1 family.</text>
</comment>
<dbReference type="InterPro" id="IPR001005">
    <property type="entry name" value="SANT/Myb"/>
</dbReference>
<dbReference type="SMART" id="SM00717">
    <property type="entry name" value="SANT"/>
    <property type="match status" value="2"/>
</dbReference>
<organism evidence="12 13">
    <name type="scientific">Zygotorulaspora mrakii</name>
    <name type="common">Zygosaccharomyces mrakii</name>
    <dbReference type="NCBI Taxonomy" id="42260"/>
    <lineage>
        <taxon>Eukaryota</taxon>
        <taxon>Fungi</taxon>
        <taxon>Dikarya</taxon>
        <taxon>Ascomycota</taxon>
        <taxon>Saccharomycotina</taxon>
        <taxon>Saccharomycetes</taxon>
        <taxon>Saccharomycetales</taxon>
        <taxon>Saccharomycetaceae</taxon>
        <taxon>Zygotorulaspora</taxon>
    </lineage>
</organism>
<dbReference type="CDD" id="cd11659">
    <property type="entry name" value="SANT_CDC5_II"/>
    <property type="match status" value="1"/>
</dbReference>
<dbReference type="GO" id="GO:0003677">
    <property type="term" value="F:DNA binding"/>
    <property type="evidence" value="ECO:0007669"/>
    <property type="project" value="UniProtKB-KW"/>
</dbReference>
<dbReference type="GO" id="GO:0000974">
    <property type="term" value="C:Prp19 complex"/>
    <property type="evidence" value="ECO:0007669"/>
    <property type="project" value="InterPro"/>
</dbReference>
<proteinExistence type="inferred from homology"/>
<evidence type="ECO:0000259" key="10">
    <source>
        <dbReference type="PROSITE" id="PS50090"/>
    </source>
</evidence>
<feature type="domain" description="HTH myb-type" evidence="11">
    <location>
        <begin position="8"/>
        <end position="60"/>
    </location>
</feature>
<dbReference type="PROSITE" id="PS50090">
    <property type="entry name" value="MYB_LIKE"/>
    <property type="match status" value="2"/>
</dbReference>
<dbReference type="PANTHER" id="PTHR45885:SF1">
    <property type="entry name" value="CELL DIVISION CYCLE 5-LIKE PROTEIN"/>
    <property type="match status" value="1"/>
</dbReference>
<dbReference type="InterPro" id="IPR009057">
    <property type="entry name" value="Homeodomain-like_sf"/>
</dbReference>
<dbReference type="GO" id="GO:0000398">
    <property type="term" value="P:mRNA splicing, via spliceosome"/>
    <property type="evidence" value="ECO:0007669"/>
    <property type="project" value="InterPro"/>
</dbReference>
<evidence type="ECO:0000256" key="8">
    <source>
        <dbReference type="ARBA" id="ARBA00034837"/>
    </source>
</evidence>
<dbReference type="OrthoDB" id="1410009at2759"/>
<keyword evidence="13" id="KW-1185">Reference proteome</keyword>
<evidence type="ECO:0000256" key="6">
    <source>
        <dbReference type="ARBA" id="ARBA00023187"/>
    </source>
</evidence>
<evidence type="ECO:0000256" key="2">
    <source>
        <dbReference type="ARBA" id="ARBA00022664"/>
    </source>
</evidence>
<dbReference type="Pfam" id="PF13921">
    <property type="entry name" value="Myb_DNA-bind_6"/>
    <property type="match status" value="1"/>
</dbReference>
<feature type="region of interest" description="Disordered" evidence="9">
    <location>
        <begin position="381"/>
        <end position="410"/>
    </location>
</feature>
<dbReference type="InterPro" id="IPR047242">
    <property type="entry name" value="CDC5L/Cef1"/>
</dbReference>
<dbReference type="EMBL" id="CP058605">
    <property type="protein sequence ID" value="QLG71142.1"/>
    <property type="molecule type" value="Genomic_DNA"/>
</dbReference>
<name>A0A7H9B020_ZYGMR</name>
<dbReference type="PROSITE" id="PS51294">
    <property type="entry name" value="HTH_MYB"/>
    <property type="match status" value="2"/>
</dbReference>
<dbReference type="CDD" id="cd00167">
    <property type="entry name" value="SANT"/>
    <property type="match status" value="1"/>
</dbReference>
<sequence>MAPVPVYVKGGIWTNLEDQIVKAAIQKYGTHQWSKIASLLQKKSARQCEIRWNEYLNPKLNFTPFTKDEDTKLLDLARKLPNQWRSIADAMGRTAQACIDRYNRLLEGDNDDSSDLRLGSSIDFKVGDLNPKSETLVAKPDDVELADDEREMLAEARARLLNTQGKKATRKIRERMLEESKRIAQLQKRRELKQAGVKTGIRPGKKKYSTELDYNVDVVYEQAPPSGIYDTSEEDVRLTREFKNFESNVERKGLKDKSNLPKSHKKEKQARSDRTQTVSTVQARDGSVLTNDYKKPVLSLPMPGTKRPAVEEKFETKRMKLLENTLTGAVFKENTETKLLVPEKIKKEEQNISINHIVKSTKSIRNLFAELPKPKNDFEIALDDEEDEESRNHDEFREEESNKEDLHLSGEISTPKEIALKLQCLNTQKDDLPPLRENPKNSFDQTYNELIACSMLNEPYIQSHDIEPYLEAVEMEIEKSKPLTARTVSIAEELPSQVQLSESIRKKMTTIKNLQEELAYLDPLIVRNDAISRQVCGQQLPTLRSLQLKHYVYYKMYLNESEGILQRRKRIKHDATTSTE</sequence>
<feature type="domain" description="Myb-like" evidence="10">
    <location>
        <begin position="9"/>
        <end position="56"/>
    </location>
</feature>
<dbReference type="InterPro" id="IPR047240">
    <property type="entry name" value="SANT_CDC5L_II"/>
</dbReference>
<evidence type="ECO:0000313" key="12">
    <source>
        <dbReference type="EMBL" id="QLG71142.1"/>
    </source>
</evidence>
<evidence type="ECO:0000313" key="13">
    <source>
        <dbReference type="Proteomes" id="UP000509704"/>
    </source>
</evidence>
<dbReference type="AlphaFoldDB" id="A0A7H9B020"/>
<evidence type="ECO:0000259" key="11">
    <source>
        <dbReference type="PROSITE" id="PS51294"/>
    </source>
</evidence>
<dbReference type="Gene3D" id="1.10.10.60">
    <property type="entry name" value="Homeodomain-like"/>
    <property type="match status" value="2"/>
</dbReference>
<keyword evidence="4" id="KW-0677">Repeat</keyword>
<evidence type="ECO:0000256" key="4">
    <source>
        <dbReference type="ARBA" id="ARBA00022737"/>
    </source>
</evidence>
<dbReference type="GeneID" id="59234803"/>
<dbReference type="RefSeq" id="XP_037142870.1">
    <property type="nucleotide sequence ID" value="XM_037286975.1"/>
</dbReference>
<protein>
    <recommendedName>
        <fullName evidence="8">Pre-mRNA-splicing factor CEF1</fullName>
    </recommendedName>
</protein>
<keyword evidence="3" id="KW-0747">Spliceosome</keyword>
<evidence type="ECO:0000256" key="3">
    <source>
        <dbReference type="ARBA" id="ARBA00022728"/>
    </source>
</evidence>
<evidence type="ECO:0000256" key="7">
    <source>
        <dbReference type="ARBA" id="ARBA00023242"/>
    </source>
</evidence>
<evidence type="ECO:0000256" key="1">
    <source>
        <dbReference type="ARBA" id="ARBA00010506"/>
    </source>
</evidence>
<accession>A0A7H9B020</accession>
<dbReference type="KEGG" id="zmk:HG535_0B01800"/>
<dbReference type="GO" id="GO:0005681">
    <property type="term" value="C:spliceosomal complex"/>
    <property type="evidence" value="ECO:0007669"/>
    <property type="project" value="UniProtKB-KW"/>
</dbReference>
<evidence type="ECO:0000256" key="5">
    <source>
        <dbReference type="ARBA" id="ARBA00023125"/>
    </source>
</evidence>
<feature type="region of interest" description="Disordered" evidence="9">
    <location>
        <begin position="249"/>
        <end position="282"/>
    </location>
</feature>
<keyword evidence="2" id="KW-0507">mRNA processing</keyword>